<evidence type="ECO:0000259" key="3">
    <source>
        <dbReference type="Pfam" id="PF00501"/>
    </source>
</evidence>
<dbReference type="PANTHER" id="PTHR24096:SF149">
    <property type="entry name" value="AMP-BINDING DOMAIN-CONTAINING PROTEIN-RELATED"/>
    <property type="match status" value="1"/>
</dbReference>
<accession>A0A6A6NYI4</accession>
<dbReference type="PROSITE" id="PS00455">
    <property type="entry name" value="AMP_BINDING"/>
    <property type="match status" value="1"/>
</dbReference>
<dbReference type="PANTHER" id="PTHR24096">
    <property type="entry name" value="LONG-CHAIN-FATTY-ACID--COA LIGASE"/>
    <property type="match status" value="1"/>
</dbReference>
<proteinExistence type="inferred from homology"/>
<dbReference type="OrthoDB" id="6509636at2759"/>
<protein>
    <submittedName>
        <fullName evidence="5">4-coumarate-CoA ligase-like protein</fullName>
    </submittedName>
</protein>
<dbReference type="EMBL" id="MU001682">
    <property type="protein sequence ID" value="KAF2456729.1"/>
    <property type="molecule type" value="Genomic_DNA"/>
</dbReference>
<keyword evidence="6" id="KW-1185">Reference proteome</keyword>
<dbReference type="InterPro" id="IPR020845">
    <property type="entry name" value="AMP-binding_CS"/>
</dbReference>
<dbReference type="InterPro" id="IPR025110">
    <property type="entry name" value="AMP-bd_C"/>
</dbReference>
<organism evidence="5 6">
    <name type="scientific">Lineolata rhizophorae</name>
    <dbReference type="NCBI Taxonomy" id="578093"/>
    <lineage>
        <taxon>Eukaryota</taxon>
        <taxon>Fungi</taxon>
        <taxon>Dikarya</taxon>
        <taxon>Ascomycota</taxon>
        <taxon>Pezizomycotina</taxon>
        <taxon>Dothideomycetes</taxon>
        <taxon>Dothideomycetes incertae sedis</taxon>
        <taxon>Lineolatales</taxon>
        <taxon>Lineolataceae</taxon>
        <taxon>Lineolata</taxon>
    </lineage>
</organism>
<dbReference type="Gene3D" id="3.40.50.12780">
    <property type="entry name" value="N-terminal domain of ligase-like"/>
    <property type="match status" value="1"/>
</dbReference>
<dbReference type="SUPFAM" id="SSF56801">
    <property type="entry name" value="Acetyl-CoA synthetase-like"/>
    <property type="match status" value="1"/>
</dbReference>
<dbReference type="Gene3D" id="3.30.300.30">
    <property type="match status" value="1"/>
</dbReference>
<evidence type="ECO:0000256" key="2">
    <source>
        <dbReference type="ARBA" id="ARBA00022598"/>
    </source>
</evidence>
<dbReference type="CDD" id="cd05911">
    <property type="entry name" value="Firefly_Luc_like"/>
    <property type="match status" value="1"/>
</dbReference>
<dbReference type="InterPro" id="IPR045851">
    <property type="entry name" value="AMP-bd_C_sf"/>
</dbReference>
<evidence type="ECO:0000256" key="1">
    <source>
        <dbReference type="ARBA" id="ARBA00006432"/>
    </source>
</evidence>
<sequence length="554" mass="60440">MPIASSFPPIEIPGADIWSFLFEPLLEYPESKAIFVDPYASRSYTRAQVKAAAADFGRGLKAIYGWRKGDVLALFTPNCIDTPVVTWGCHWAGGVVSPANPTYTAEELAFQLKDCGAKALVTQWPVSKAARQAAQQAGIDDDRIILIGDGRDPDGRFKHFTSIRNTSGAVRYRRTKLDAAKDLAFLVYSSGTTGLPKGVMLTHRNLVANLCQLRVAEVGDKLSWKGGLGGDGDKILGFLPFFHIYGLNVLIHLPLLVGLTVVVMPKFDIEGFCELVQRYKITYTYVAPPVVLLLSKHPAVEKYDLSSLRMLNSGAAPLTRELTFAAYDRTKVPIKQAYGLSETSPSTHVQPWDDWDKTTGCAGRLIPNETAKLMSTEEQEVASGEAGEIWIKGPNIFVGYWNNPEGTAAALTPDGYFKTGDIGYVDAEGNFYVTDRVKELIKYKGFQVAPAELEGLLVSHPNVADAAVVGVFSEDRATELPRAYVVPSPGGARDEGAARGLTDWLAARVADSKKLRGGLVFVDEIPKSASGKILRRVLRERARDESRTAGRARL</sequence>
<dbReference type="FunFam" id="3.30.300.30:FF:000007">
    <property type="entry name" value="4-coumarate--CoA ligase 2"/>
    <property type="match status" value="1"/>
</dbReference>
<dbReference type="InterPro" id="IPR042099">
    <property type="entry name" value="ANL_N_sf"/>
</dbReference>
<dbReference type="Pfam" id="PF13193">
    <property type="entry name" value="AMP-binding_C"/>
    <property type="match status" value="1"/>
</dbReference>
<comment type="similarity">
    <text evidence="1">Belongs to the ATP-dependent AMP-binding enzyme family.</text>
</comment>
<dbReference type="Pfam" id="PF00501">
    <property type="entry name" value="AMP-binding"/>
    <property type="match status" value="1"/>
</dbReference>
<dbReference type="Proteomes" id="UP000799766">
    <property type="component" value="Unassembled WGS sequence"/>
</dbReference>
<keyword evidence="2 5" id="KW-0436">Ligase</keyword>
<feature type="domain" description="AMP-dependent synthetase/ligase" evidence="3">
    <location>
        <begin position="28"/>
        <end position="401"/>
    </location>
</feature>
<dbReference type="AlphaFoldDB" id="A0A6A6NYI4"/>
<dbReference type="InterPro" id="IPR000873">
    <property type="entry name" value="AMP-dep_synth/lig_dom"/>
</dbReference>
<reference evidence="5" key="1">
    <citation type="journal article" date="2020" name="Stud. Mycol.">
        <title>101 Dothideomycetes genomes: a test case for predicting lifestyles and emergence of pathogens.</title>
        <authorList>
            <person name="Haridas S."/>
            <person name="Albert R."/>
            <person name="Binder M."/>
            <person name="Bloem J."/>
            <person name="Labutti K."/>
            <person name="Salamov A."/>
            <person name="Andreopoulos B."/>
            <person name="Baker S."/>
            <person name="Barry K."/>
            <person name="Bills G."/>
            <person name="Bluhm B."/>
            <person name="Cannon C."/>
            <person name="Castanera R."/>
            <person name="Culley D."/>
            <person name="Daum C."/>
            <person name="Ezra D."/>
            <person name="Gonzalez J."/>
            <person name="Henrissat B."/>
            <person name="Kuo A."/>
            <person name="Liang C."/>
            <person name="Lipzen A."/>
            <person name="Lutzoni F."/>
            <person name="Magnuson J."/>
            <person name="Mondo S."/>
            <person name="Nolan M."/>
            <person name="Ohm R."/>
            <person name="Pangilinan J."/>
            <person name="Park H.-J."/>
            <person name="Ramirez L."/>
            <person name="Alfaro M."/>
            <person name="Sun H."/>
            <person name="Tritt A."/>
            <person name="Yoshinaga Y."/>
            <person name="Zwiers L.-H."/>
            <person name="Turgeon B."/>
            <person name="Goodwin S."/>
            <person name="Spatafora J."/>
            <person name="Crous P."/>
            <person name="Grigoriev I."/>
        </authorList>
    </citation>
    <scope>NUCLEOTIDE SEQUENCE</scope>
    <source>
        <strain evidence="5">ATCC 16933</strain>
    </source>
</reference>
<evidence type="ECO:0000313" key="6">
    <source>
        <dbReference type="Proteomes" id="UP000799766"/>
    </source>
</evidence>
<feature type="domain" description="AMP-binding enzyme C-terminal" evidence="4">
    <location>
        <begin position="452"/>
        <end position="532"/>
    </location>
</feature>
<name>A0A6A6NYI4_9PEZI</name>
<evidence type="ECO:0000313" key="5">
    <source>
        <dbReference type="EMBL" id="KAF2456729.1"/>
    </source>
</evidence>
<gene>
    <name evidence="5" type="ORF">BDY21DRAFT_345921</name>
</gene>
<evidence type="ECO:0000259" key="4">
    <source>
        <dbReference type="Pfam" id="PF13193"/>
    </source>
</evidence>
<dbReference type="GO" id="GO:0016405">
    <property type="term" value="F:CoA-ligase activity"/>
    <property type="evidence" value="ECO:0007669"/>
    <property type="project" value="TreeGrafter"/>
</dbReference>